<feature type="compositionally biased region" description="Low complexity" evidence="17">
    <location>
        <begin position="548"/>
        <end position="559"/>
    </location>
</feature>
<dbReference type="InterPro" id="IPR018247">
    <property type="entry name" value="EF_Hand_1_Ca_BS"/>
</dbReference>
<evidence type="ECO:0000256" key="16">
    <source>
        <dbReference type="ARBA" id="ARBA00023136"/>
    </source>
</evidence>
<dbReference type="AlphaFoldDB" id="A0A2J7RKA8"/>
<feature type="compositionally biased region" description="Pro residues" evidence="17">
    <location>
        <begin position="629"/>
        <end position="638"/>
    </location>
</feature>
<feature type="chain" id="PRO_5014448589" description="EF-hand domain-containing protein" evidence="18">
    <location>
        <begin position="26"/>
        <end position="638"/>
    </location>
</feature>
<feature type="compositionally biased region" description="Low complexity" evidence="17">
    <location>
        <begin position="386"/>
        <end position="400"/>
    </location>
</feature>
<dbReference type="GO" id="GO:0070062">
    <property type="term" value="C:extracellular exosome"/>
    <property type="evidence" value="ECO:0007669"/>
    <property type="project" value="TreeGrafter"/>
</dbReference>
<dbReference type="GO" id="GO:0016020">
    <property type="term" value="C:membrane"/>
    <property type="evidence" value="ECO:0007669"/>
    <property type="project" value="UniProtKB-SubCell"/>
</dbReference>
<dbReference type="InterPro" id="IPR011992">
    <property type="entry name" value="EF-hand-dom_pair"/>
</dbReference>
<dbReference type="Pfam" id="PF25434">
    <property type="entry name" value="NUCB1_N"/>
    <property type="match status" value="1"/>
</dbReference>
<dbReference type="Gene3D" id="1.10.238.10">
    <property type="entry name" value="EF-hand"/>
    <property type="match status" value="1"/>
</dbReference>
<gene>
    <name evidence="20" type="ORF">B7P43_G01464</name>
</gene>
<dbReference type="PROSITE" id="PS00018">
    <property type="entry name" value="EF_HAND_1"/>
    <property type="match status" value="1"/>
</dbReference>
<proteinExistence type="inferred from homology"/>
<evidence type="ECO:0000256" key="10">
    <source>
        <dbReference type="ARBA" id="ARBA00022723"/>
    </source>
</evidence>
<evidence type="ECO:0000256" key="1">
    <source>
        <dbReference type="ARBA" id="ARBA00004170"/>
    </source>
</evidence>
<dbReference type="FunCoup" id="A0A2J7RKA8">
    <property type="interactions" value="1454"/>
</dbReference>
<evidence type="ECO:0000313" key="20">
    <source>
        <dbReference type="EMBL" id="PNF41276.1"/>
    </source>
</evidence>
<keyword evidence="15" id="KW-0238">DNA-binding</keyword>
<dbReference type="PANTHER" id="PTHR19237">
    <property type="entry name" value="NUCLEOBINDIN"/>
    <property type="match status" value="1"/>
</dbReference>
<feature type="compositionally biased region" description="Low complexity" evidence="17">
    <location>
        <begin position="530"/>
        <end position="541"/>
    </location>
</feature>
<dbReference type="GO" id="GO:0005509">
    <property type="term" value="F:calcium ion binding"/>
    <property type="evidence" value="ECO:0007669"/>
    <property type="project" value="InterPro"/>
</dbReference>
<feature type="compositionally biased region" description="Polar residues" evidence="17">
    <location>
        <begin position="401"/>
        <end position="413"/>
    </location>
</feature>
<dbReference type="InterPro" id="IPR002048">
    <property type="entry name" value="EF_hand_dom"/>
</dbReference>
<dbReference type="Pfam" id="PF13499">
    <property type="entry name" value="EF-hand_7"/>
    <property type="match status" value="1"/>
</dbReference>
<feature type="region of interest" description="Disordered" evidence="17">
    <location>
        <begin position="381"/>
        <end position="428"/>
    </location>
</feature>
<dbReference type="InterPro" id="IPR057576">
    <property type="entry name" value="NUCB1_N"/>
</dbReference>
<dbReference type="GO" id="GO:0005794">
    <property type="term" value="C:Golgi apparatus"/>
    <property type="evidence" value="ECO:0007669"/>
    <property type="project" value="UniProtKB-SubCell"/>
</dbReference>
<sequence>MRLYSGVGKVLPFVLFLIILQEAVSPPVTQKKKGHEDNKIDDTDEEDPGGLQIEYNRYLKEIVTALESDPEFKSKLEKAEESDIRSGKIASELEYVNHHVRTKLDEIKRTELERLRHLATKEYELRHGMDTEHLKISPEHLDLSNPHTFEIEDLRKLILKTTADIAEADRKRREEFKEYEMQKEFEKQEKLKALDEEHKKQMVKDLEEQEQKHKQHEPLHHPGSKQQLEEVWEKQDHMDNQEFNPRTFFHLHDLDGNGVWDADEVKALFLKELDKMYTPGASEDDMRERIEELERMREHVFKEADTNKDGLISYEEFLAQTQKPEFEKDPGWEGLDEQQIYTQDEYRAFEMRRQEEIQRLIAQGVIPPYPNGMPPPLHGIPPPHTGYQQGAQGQQYYQQQFPSQHHPGSQQVPQYGGHMSHPNQVPQGQMYANQVPQGQVYANQVPQGQMYANQVAQGQMYAPGQMYPGQVPPQVHPGQVQPQAQPGEVPPQAQPRQVPPQAQPGQVPPQAQPGQVPPQAQPGQVPPQAQPEQVSPQAQPGQVPPQAQPGQVLPQAQPGQVPPQAPPGQVSPEVQREQVNPGQKSIQPPQRQNSNINLLPQHVPQPAEHLRDPIDVNQLRQGEGNAANNPPPQAQKVP</sequence>
<feature type="region of interest" description="Disordered" evidence="17">
    <location>
        <begin position="464"/>
        <end position="638"/>
    </location>
</feature>
<evidence type="ECO:0000256" key="4">
    <source>
        <dbReference type="ARBA" id="ARBA00004613"/>
    </source>
</evidence>
<feature type="signal peptide" evidence="18">
    <location>
        <begin position="1"/>
        <end position="25"/>
    </location>
</feature>
<keyword evidence="12" id="KW-0677">Repeat</keyword>
<comment type="caution">
    <text evidence="20">The sequence shown here is derived from an EMBL/GenBank/DDBJ whole genome shotgun (WGS) entry which is preliminary data.</text>
</comment>
<evidence type="ECO:0000256" key="2">
    <source>
        <dbReference type="ARBA" id="ARBA00004496"/>
    </source>
</evidence>
<evidence type="ECO:0000313" key="21">
    <source>
        <dbReference type="Proteomes" id="UP000235965"/>
    </source>
</evidence>
<feature type="compositionally biased region" description="Low complexity" evidence="17">
    <location>
        <begin position="476"/>
        <end position="487"/>
    </location>
</feature>
<evidence type="ECO:0000256" key="5">
    <source>
        <dbReference type="ARBA" id="ARBA00008063"/>
    </source>
</evidence>
<evidence type="ECO:0000256" key="15">
    <source>
        <dbReference type="ARBA" id="ARBA00023125"/>
    </source>
</evidence>
<feature type="compositionally biased region" description="Polar residues" evidence="17">
    <location>
        <begin position="577"/>
        <end position="598"/>
    </location>
</feature>
<dbReference type="FunFam" id="1.10.238.10:FF:000045">
    <property type="entry name" value="Nucleobindin 2"/>
    <property type="match status" value="1"/>
</dbReference>
<keyword evidence="7" id="KW-0964">Secreted</keyword>
<feature type="compositionally biased region" description="Basic and acidic residues" evidence="17">
    <location>
        <begin position="201"/>
        <end position="220"/>
    </location>
</feature>
<feature type="region of interest" description="Disordered" evidence="17">
    <location>
        <begin position="201"/>
        <end position="225"/>
    </location>
</feature>
<dbReference type="CDD" id="cd00051">
    <property type="entry name" value="EFh"/>
    <property type="match status" value="1"/>
</dbReference>
<name>A0A2J7RKA8_9NEOP</name>
<dbReference type="SUPFAM" id="SSF47473">
    <property type="entry name" value="EF-hand"/>
    <property type="match status" value="1"/>
</dbReference>
<organism evidence="20 21">
    <name type="scientific">Cryptotermes secundus</name>
    <dbReference type="NCBI Taxonomy" id="105785"/>
    <lineage>
        <taxon>Eukaryota</taxon>
        <taxon>Metazoa</taxon>
        <taxon>Ecdysozoa</taxon>
        <taxon>Arthropoda</taxon>
        <taxon>Hexapoda</taxon>
        <taxon>Insecta</taxon>
        <taxon>Pterygota</taxon>
        <taxon>Neoptera</taxon>
        <taxon>Polyneoptera</taxon>
        <taxon>Dictyoptera</taxon>
        <taxon>Blattodea</taxon>
        <taxon>Blattoidea</taxon>
        <taxon>Termitoidae</taxon>
        <taxon>Kalotermitidae</taxon>
        <taxon>Cryptotermitinae</taxon>
        <taxon>Cryptotermes</taxon>
    </lineage>
</organism>
<keyword evidence="21" id="KW-1185">Reference proteome</keyword>
<evidence type="ECO:0000256" key="6">
    <source>
        <dbReference type="ARBA" id="ARBA00022490"/>
    </source>
</evidence>
<keyword evidence="11 18" id="KW-0732">Signal</keyword>
<keyword evidence="13" id="KW-0106">Calcium</keyword>
<evidence type="ECO:0000256" key="11">
    <source>
        <dbReference type="ARBA" id="ARBA00022729"/>
    </source>
</evidence>
<keyword evidence="14" id="KW-0333">Golgi apparatus</keyword>
<evidence type="ECO:0000256" key="17">
    <source>
        <dbReference type="SAM" id="MobiDB-lite"/>
    </source>
</evidence>
<evidence type="ECO:0000256" key="14">
    <source>
        <dbReference type="ARBA" id="ARBA00023034"/>
    </source>
</evidence>
<comment type="similarity">
    <text evidence="5">Belongs to the nucleobindin family.</text>
</comment>
<evidence type="ECO:0000259" key="19">
    <source>
        <dbReference type="PROSITE" id="PS50222"/>
    </source>
</evidence>
<reference evidence="20 21" key="1">
    <citation type="submission" date="2017-12" db="EMBL/GenBank/DDBJ databases">
        <title>Hemimetabolous genomes reveal molecular basis of termite eusociality.</title>
        <authorList>
            <person name="Harrison M.C."/>
            <person name="Jongepier E."/>
            <person name="Robertson H.M."/>
            <person name="Arning N."/>
            <person name="Bitard-Feildel T."/>
            <person name="Chao H."/>
            <person name="Childers C.P."/>
            <person name="Dinh H."/>
            <person name="Doddapaneni H."/>
            <person name="Dugan S."/>
            <person name="Gowin J."/>
            <person name="Greiner C."/>
            <person name="Han Y."/>
            <person name="Hu H."/>
            <person name="Hughes D.S.T."/>
            <person name="Huylmans A.-K."/>
            <person name="Kemena C."/>
            <person name="Kremer L.P.M."/>
            <person name="Lee S.L."/>
            <person name="Lopez-Ezquerra A."/>
            <person name="Mallet L."/>
            <person name="Monroy-Kuhn J.M."/>
            <person name="Moser A."/>
            <person name="Murali S.C."/>
            <person name="Muzny D.M."/>
            <person name="Otani S."/>
            <person name="Piulachs M.-D."/>
            <person name="Poelchau M."/>
            <person name="Qu J."/>
            <person name="Schaub F."/>
            <person name="Wada-Katsumata A."/>
            <person name="Worley K.C."/>
            <person name="Xie Q."/>
            <person name="Ylla G."/>
            <person name="Poulsen M."/>
            <person name="Gibbs R.A."/>
            <person name="Schal C."/>
            <person name="Richards S."/>
            <person name="Belles X."/>
            <person name="Korb J."/>
            <person name="Bornberg-Bauer E."/>
        </authorList>
    </citation>
    <scope>NUCLEOTIDE SEQUENCE [LARGE SCALE GENOMIC DNA]</scope>
    <source>
        <tissue evidence="20">Whole body</tissue>
    </source>
</reference>
<evidence type="ECO:0000256" key="9">
    <source>
        <dbReference type="ARBA" id="ARBA00022658"/>
    </source>
</evidence>
<dbReference type="PROSITE" id="PS50222">
    <property type="entry name" value="EF_HAND_2"/>
    <property type="match status" value="1"/>
</dbReference>
<dbReference type="GO" id="GO:0003677">
    <property type="term" value="F:DNA binding"/>
    <property type="evidence" value="ECO:0007669"/>
    <property type="project" value="UniProtKB-KW"/>
</dbReference>
<evidence type="ECO:0000256" key="12">
    <source>
        <dbReference type="ARBA" id="ARBA00022737"/>
    </source>
</evidence>
<keyword evidence="6" id="KW-0963">Cytoplasm</keyword>
<feature type="domain" description="EF-hand" evidence="19">
    <location>
        <begin position="292"/>
        <end position="327"/>
    </location>
</feature>
<evidence type="ECO:0000256" key="13">
    <source>
        <dbReference type="ARBA" id="ARBA00022837"/>
    </source>
</evidence>
<evidence type="ECO:0000256" key="18">
    <source>
        <dbReference type="SAM" id="SignalP"/>
    </source>
</evidence>
<dbReference type="EMBL" id="NEVH01002981">
    <property type="protein sequence ID" value="PNF41276.1"/>
    <property type="molecule type" value="Genomic_DNA"/>
</dbReference>
<dbReference type="STRING" id="105785.A0A2J7RKA8"/>
<dbReference type="InterPro" id="IPR040250">
    <property type="entry name" value="Nucleobindin"/>
</dbReference>
<dbReference type="GO" id="GO:0005085">
    <property type="term" value="F:guanyl-nucleotide exchange factor activity"/>
    <property type="evidence" value="ECO:0007669"/>
    <property type="project" value="UniProtKB-KW"/>
</dbReference>
<keyword evidence="10" id="KW-0479">Metal-binding</keyword>
<dbReference type="GO" id="GO:0005793">
    <property type="term" value="C:endoplasmic reticulum-Golgi intermediate compartment"/>
    <property type="evidence" value="ECO:0007669"/>
    <property type="project" value="TreeGrafter"/>
</dbReference>
<accession>A0A2J7RKA8</accession>
<keyword evidence="16" id="KW-0472">Membrane</keyword>
<feature type="compositionally biased region" description="Pro residues" evidence="17">
    <location>
        <begin position="488"/>
        <end position="529"/>
    </location>
</feature>
<evidence type="ECO:0000256" key="8">
    <source>
        <dbReference type="ARBA" id="ARBA00022553"/>
    </source>
</evidence>
<dbReference type="Proteomes" id="UP000235965">
    <property type="component" value="Unassembled WGS sequence"/>
</dbReference>
<protein>
    <recommendedName>
        <fullName evidence="19">EF-hand domain-containing protein</fullName>
    </recommendedName>
</protein>
<evidence type="ECO:0000256" key="3">
    <source>
        <dbReference type="ARBA" id="ARBA00004555"/>
    </source>
</evidence>
<dbReference type="InParanoid" id="A0A2J7RKA8"/>
<dbReference type="OrthoDB" id="5982823at2759"/>
<evidence type="ECO:0000256" key="7">
    <source>
        <dbReference type="ARBA" id="ARBA00022525"/>
    </source>
</evidence>
<comment type="subcellular location">
    <subcellularLocation>
        <location evidence="2">Cytoplasm</location>
    </subcellularLocation>
    <subcellularLocation>
        <location evidence="3">Golgi apparatus</location>
    </subcellularLocation>
    <subcellularLocation>
        <location evidence="1">Membrane</location>
        <topology evidence="1">Peripheral membrane protein</topology>
    </subcellularLocation>
    <subcellularLocation>
        <location evidence="4">Secreted</location>
    </subcellularLocation>
</comment>
<keyword evidence="8" id="KW-0597">Phosphoprotein</keyword>
<keyword evidence="9" id="KW-0344">Guanine-nucleotide releasing factor</keyword>
<dbReference type="PANTHER" id="PTHR19237:SF20">
    <property type="entry name" value="NUCLEOBINDIN 1"/>
    <property type="match status" value="1"/>
</dbReference>
<feature type="region of interest" description="Disordered" evidence="17">
    <location>
        <begin position="28"/>
        <end position="50"/>
    </location>
</feature>